<evidence type="ECO:0000313" key="2">
    <source>
        <dbReference type="Proteomes" id="UP001642900"/>
    </source>
</evidence>
<evidence type="ECO:0000313" key="1">
    <source>
        <dbReference type="EMBL" id="NGO54786.1"/>
    </source>
</evidence>
<dbReference type="InterPro" id="IPR011990">
    <property type="entry name" value="TPR-like_helical_dom_sf"/>
</dbReference>
<dbReference type="Proteomes" id="UP001642900">
    <property type="component" value="Unassembled WGS sequence"/>
</dbReference>
<sequence length="143" mass="16005">MGRDREFKAAALRSLRHATQEVKDHPDNADAWAFGSSILVELGENLRGQEWASRAVVIGPNDYLVHYNVCRTYSLLGRTDAALEYLERALAALPMFRRRLLAWMPLDQALDSLRGERKFVELASFAGGGEILPSHDRHGGEEA</sequence>
<reference evidence="1 2" key="1">
    <citation type="submission" date="2020-02" db="EMBL/GenBank/DDBJ databases">
        <title>Genome sequence of strain CCNWXJ40-4.</title>
        <authorList>
            <person name="Gao J."/>
            <person name="Sun J."/>
        </authorList>
    </citation>
    <scope>NUCLEOTIDE SEQUENCE [LARGE SCALE GENOMIC DNA]</scope>
    <source>
        <strain evidence="1 2">CCNWXJ 40-4</strain>
    </source>
</reference>
<dbReference type="Gene3D" id="1.25.40.10">
    <property type="entry name" value="Tetratricopeptide repeat domain"/>
    <property type="match status" value="1"/>
</dbReference>
<proteinExistence type="predicted"/>
<dbReference type="SUPFAM" id="SSF48452">
    <property type="entry name" value="TPR-like"/>
    <property type="match status" value="1"/>
</dbReference>
<gene>
    <name evidence="1" type="ORF">G6N73_27330</name>
</gene>
<organism evidence="1 2">
    <name type="scientific">Allomesorhizobium camelthorni</name>
    <dbReference type="NCBI Taxonomy" id="475069"/>
    <lineage>
        <taxon>Bacteria</taxon>
        <taxon>Pseudomonadati</taxon>
        <taxon>Pseudomonadota</taxon>
        <taxon>Alphaproteobacteria</taxon>
        <taxon>Hyphomicrobiales</taxon>
        <taxon>Phyllobacteriaceae</taxon>
        <taxon>Allomesorhizobium</taxon>
    </lineage>
</organism>
<dbReference type="AlphaFoldDB" id="A0A6G4WKP4"/>
<protein>
    <submittedName>
        <fullName evidence="1">Uncharacterized protein</fullName>
    </submittedName>
</protein>
<accession>A0A6G4WKP4</accession>
<keyword evidence="2" id="KW-1185">Reference proteome</keyword>
<dbReference type="EMBL" id="JAAKZF010000065">
    <property type="protein sequence ID" value="NGO54786.1"/>
    <property type="molecule type" value="Genomic_DNA"/>
</dbReference>
<dbReference type="NCBIfam" id="NF047558">
    <property type="entry name" value="TPR_END_plus"/>
    <property type="match status" value="1"/>
</dbReference>
<comment type="caution">
    <text evidence="1">The sequence shown here is derived from an EMBL/GenBank/DDBJ whole genome shotgun (WGS) entry which is preliminary data.</text>
</comment>
<name>A0A6G4WKP4_9HYPH</name>